<evidence type="ECO:0000313" key="2">
    <source>
        <dbReference type="Proteomes" id="UP000464178"/>
    </source>
</evidence>
<accession>A0A6P2D2Y1</accession>
<proteinExistence type="predicted"/>
<dbReference type="Proteomes" id="UP000464178">
    <property type="component" value="Chromosome"/>
</dbReference>
<dbReference type="AlphaFoldDB" id="A0A6P2D2Y1"/>
<protein>
    <submittedName>
        <fullName evidence="1">Uncharacterized protein</fullName>
    </submittedName>
</protein>
<organism evidence="1 2">
    <name type="scientific">Gemmata massiliana</name>
    <dbReference type="NCBI Taxonomy" id="1210884"/>
    <lineage>
        <taxon>Bacteria</taxon>
        <taxon>Pseudomonadati</taxon>
        <taxon>Planctomycetota</taxon>
        <taxon>Planctomycetia</taxon>
        <taxon>Gemmatales</taxon>
        <taxon>Gemmataceae</taxon>
        <taxon>Gemmata</taxon>
    </lineage>
</organism>
<dbReference type="KEGG" id="gms:SOIL9_24870"/>
<name>A0A6P2D2Y1_9BACT</name>
<reference evidence="1 2" key="1">
    <citation type="submission" date="2019-05" db="EMBL/GenBank/DDBJ databases">
        <authorList>
            <consortium name="Science for Life Laboratories"/>
        </authorList>
    </citation>
    <scope>NUCLEOTIDE SEQUENCE [LARGE SCALE GENOMIC DNA]</scope>
    <source>
        <strain evidence="1">Soil9</strain>
    </source>
</reference>
<evidence type="ECO:0000313" key="1">
    <source>
        <dbReference type="EMBL" id="VTR95227.1"/>
    </source>
</evidence>
<gene>
    <name evidence="1" type="ORF">SOIL9_24870</name>
</gene>
<dbReference type="EMBL" id="LR593886">
    <property type="protein sequence ID" value="VTR95227.1"/>
    <property type="molecule type" value="Genomic_DNA"/>
</dbReference>
<keyword evidence="2" id="KW-1185">Reference proteome</keyword>
<sequence>MFLGLEGWKVLSAVWANSRRNALGGEVKKQRLPILNGAMMPKIPTELVSDPLIQHLNDLIEKSRVLSGQMRILIEEMKALRLQNALSREAFLPPDAAK</sequence>